<dbReference type="RefSeq" id="WP_262573661.1">
    <property type="nucleotide sequence ID" value="NZ_JAOQKJ010000003.1"/>
</dbReference>
<organism evidence="7 8">
    <name type="scientific">Suilimivivens aceti</name>
    <dbReference type="NCBI Taxonomy" id="2981774"/>
    <lineage>
        <taxon>Bacteria</taxon>
        <taxon>Bacillati</taxon>
        <taxon>Bacillota</taxon>
        <taxon>Clostridia</taxon>
        <taxon>Lachnospirales</taxon>
        <taxon>Lachnospiraceae</taxon>
        <taxon>Suilimivivens</taxon>
    </lineage>
</organism>
<keyword evidence="5" id="KW-1133">Transmembrane helix</keyword>
<keyword evidence="5" id="KW-0472">Membrane</keyword>
<feature type="domain" description="FtsK" evidence="6">
    <location>
        <begin position="680"/>
        <end position="874"/>
    </location>
</feature>
<name>A0ABT2T0H6_9FIRM</name>
<dbReference type="PANTHER" id="PTHR22683">
    <property type="entry name" value="SPORULATION PROTEIN RELATED"/>
    <property type="match status" value="1"/>
</dbReference>
<dbReference type="InterPro" id="IPR003593">
    <property type="entry name" value="AAA+_ATPase"/>
</dbReference>
<feature type="compositionally biased region" description="Basic and acidic residues" evidence="4">
    <location>
        <begin position="1505"/>
        <end position="1514"/>
    </location>
</feature>
<dbReference type="InterPro" id="IPR050206">
    <property type="entry name" value="FtsK/SpoIIIE/SftA"/>
</dbReference>
<reference evidence="7 8" key="1">
    <citation type="journal article" date="2021" name="ISME Commun">
        <title>Automated analysis of genomic sequences facilitates high-throughput and comprehensive description of bacteria.</title>
        <authorList>
            <person name="Hitch T.C.A."/>
        </authorList>
    </citation>
    <scope>NUCLEOTIDE SEQUENCE [LARGE SCALE GENOMIC DNA]</scope>
    <source>
        <strain evidence="7 8">Sanger_18</strain>
    </source>
</reference>
<feature type="transmembrane region" description="Helical" evidence="5">
    <location>
        <begin position="300"/>
        <end position="325"/>
    </location>
</feature>
<proteinExistence type="predicted"/>
<evidence type="ECO:0000256" key="4">
    <source>
        <dbReference type="SAM" id="MobiDB-lite"/>
    </source>
</evidence>
<feature type="binding site" evidence="3">
    <location>
        <begin position="1043"/>
        <end position="1050"/>
    </location>
    <ligand>
        <name>ATP</name>
        <dbReference type="ChEBI" id="CHEBI:30616"/>
    </ligand>
</feature>
<accession>A0ABT2T0H6</accession>
<dbReference type="Proteomes" id="UP001652432">
    <property type="component" value="Unassembled WGS sequence"/>
</dbReference>
<feature type="region of interest" description="Disordered" evidence="4">
    <location>
        <begin position="1505"/>
        <end position="1527"/>
    </location>
</feature>
<protein>
    <submittedName>
        <fullName evidence="7">FtsK/SpoIIIE domain-containing protein</fullName>
    </submittedName>
</protein>
<keyword evidence="1 3" id="KW-0547">Nucleotide-binding</keyword>
<evidence type="ECO:0000313" key="7">
    <source>
        <dbReference type="EMBL" id="MCU6743749.1"/>
    </source>
</evidence>
<feature type="binding site" evidence="3">
    <location>
        <begin position="700"/>
        <end position="707"/>
    </location>
    <ligand>
        <name>ATP</name>
        <dbReference type="ChEBI" id="CHEBI:30616"/>
    </ligand>
</feature>
<dbReference type="SMART" id="SM00382">
    <property type="entry name" value="AAA"/>
    <property type="match status" value="2"/>
</dbReference>
<comment type="caution">
    <text evidence="7">The sequence shown here is derived from an EMBL/GenBank/DDBJ whole genome shotgun (WGS) entry which is preliminary data.</text>
</comment>
<dbReference type="Gene3D" id="3.40.50.300">
    <property type="entry name" value="P-loop containing nucleotide triphosphate hydrolases"/>
    <property type="match status" value="2"/>
</dbReference>
<dbReference type="CDD" id="cd01127">
    <property type="entry name" value="TrwB_TraG_TraD_VirD4"/>
    <property type="match status" value="1"/>
</dbReference>
<evidence type="ECO:0000259" key="6">
    <source>
        <dbReference type="PROSITE" id="PS50901"/>
    </source>
</evidence>
<feature type="domain" description="FtsK" evidence="6">
    <location>
        <begin position="1026"/>
        <end position="1207"/>
    </location>
</feature>
<dbReference type="EMBL" id="JAOQKJ010000003">
    <property type="protein sequence ID" value="MCU6743749.1"/>
    <property type="molecule type" value="Genomic_DNA"/>
</dbReference>
<gene>
    <name evidence="7" type="ORF">OCV77_04400</name>
</gene>
<evidence type="ECO:0000256" key="3">
    <source>
        <dbReference type="PROSITE-ProRule" id="PRU00289"/>
    </source>
</evidence>
<dbReference type="Pfam" id="PF01580">
    <property type="entry name" value="FtsK_SpoIIIE"/>
    <property type="match status" value="1"/>
</dbReference>
<keyword evidence="2 3" id="KW-0067">ATP-binding</keyword>
<sequence>MDTLERDISGRRMVLFLSAGKAFTEKEICFAVGENYTLQIPAEELLLTESFFLFLRQKEEGVLEMNGKMAGEENPCILQTEAGEEVLVVLYGRRRSLDFGKRIFLSGGQRVHIGRNYNNEMVYRCFSGIEPVHLSLQETEEGLQAEICSGAEGSQSGCTGRVYREGMLLKGREILQSGETIRLLGLSILYLKGFLFCFSDFGTLRISLFEEERPALETGRREQFRNRDFGETDGLVMKSREEWTVTGGELKLELPEKELAQSRQPLFLTIGPSMTMILPILITTLLAGRLQAEGGSGTGFFRTGLLMTGISSIMTVLWGLLGYLYRKGYESRERKRKRREYLSYLQETEEYLQGLMEQNRRAMLHNAPSGREYLEEGSMSAGGSIYAEQYSFLRLGLADMDSPYQVKLDDDRGRKQAELYHRAQKMAETYQKIAAVPAGFDFRKERVVGFTGERGYDTLWQALLQLVACHDEKEVRIACFYQKERRQDRVFAAGIRWLPHIWTENGKRRFLAGDEQEAGEILPEIGRFLTEKEKQKFFLLLILEPSLVCSEDIYENLCRKEEEETAVWFLARGREELPAACRCFVRNDCRSREIRWMKEKERRIENIVFDQDDQGTISRYMRKMSQNTSGRRIQDEIPDRISFLELYDAEKAEDLCCDRRYREYRVLERLKAPVGAGSRGRRIYLDIHEKYHGPHGLVAGTTGSGKSELLQTFLLSLAVSFRPDELSFFIIDYKGGGMGRELQELPHCTGLISNLSGGQIHRALVSVKSENRRRQRLLKEVGVSHVSDYAALYRDGIVKEALPHLLIVVDEFAELKKEVPEFMQEIISVSQVGRSLGVHLLLSTQKPAGTVDDRIFSNTGFRLCLKVADRQDSMDMLKRPEAAYLTGSGRCYLQAGNQEVFELFQTGYGGESYEETARKQAQAMMVTETGKRIRKREGQRKAAETQLQAVIRYIRNVTERKKIMGSCQLWMPELPDKVDLLELQSLQREEKKESGQEWRKGKGKAGERLPAEYVLGLVDDPQNQCQFPLTYRPETDGNLLLCGMAATGKSTFLQTILYQLAGQSSGETCFLLVSMDNLSLSCFQNMPGCLAVLKDAENMESFFYHTEKLFLARKKELGGMNYWQYRERHDQFLPLLFLLIDDYGSFRELTGDRFQELIEKMAREGNSCGIYLILTAAGAGKGEIQGRLQDQCKTTCCLEMSDVLQYAEVLRKYHIDVYPKENCKGRGLCRRGEDVLEVQFALSRKNVDDYGRIEEIRQLCQRKNSEQQGKWEGEKLPYIPEEATFEGMYRDVFTEGMVWIGYDQKTAEKVALPTGKSNFFLISGTVRSGRRTLLCGLIYGMLKTGGNAALFEGQAKTDGMFSFEKEEGGTLYSISTVTELGDWLAGEGQRRKYLCIADPEGFQRLLTEAERDGKNICRSLEEACLEGMQILSIFQTGQEMSLCAGWLYEKHKASSCGIHLGGNAGSQRLLSFPDLSYSRLNQKERAGTGYLTKDGHTVIVRLPQEIREEKDDSGRGTGAGVEPALRF</sequence>
<dbReference type="SUPFAM" id="SSF52540">
    <property type="entry name" value="P-loop containing nucleoside triphosphate hydrolases"/>
    <property type="match status" value="2"/>
</dbReference>
<keyword evidence="5" id="KW-0812">Transmembrane</keyword>
<dbReference type="InterPro" id="IPR027417">
    <property type="entry name" value="P-loop_NTPase"/>
</dbReference>
<dbReference type="PROSITE" id="PS50901">
    <property type="entry name" value="FTSK"/>
    <property type="match status" value="2"/>
</dbReference>
<evidence type="ECO:0000256" key="1">
    <source>
        <dbReference type="ARBA" id="ARBA00022741"/>
    </source>
</evidence>
<dbReference type="PANTHER" id="PTHR22683:SF1">
    <property type="entry name" value="TYPE VII SECRETION SYSTEM PROTEIN ESSC"/>
    <property type="match status" value="1"/>
</dbReference>
<keyword evidence="8" id="KW-1185">Reference proteome</keyword>
<evidence type="ECO:0000256" key="5">
    <source>
        <dbReference type="SAM" id="Phobius"/>
    </source>
</evidence>
<feature type="transmembrane region" description="Helical" evidence="5">
    <location>
        <begin position="266"/>
        <end position="288"/>
    </location>
</feature>
<dbReference type="InterPro" id="IPR002543">
    <property type="entry name" value="FtsK_dom"/>
</dbReference>
<evidence type="ECO:0000256" key="2">
    <source>
        <dbReference type="ARBA" id="ARBA00022840"/>
    </source>
</evidence>
<evidence type="ECO:0000313" key="8">
    <source>
        <dbReference type="Proteomes" id="UP001652432"/>
    </source>
</evidence>